<name>A0AA38P6N6_9AGAR</name>
<dbReference type="EMBL" id="MU806254">
    <property type="protein sequence ID" value="KAJ3837322.1"/>
    <property type="molecule type" value="Genomic_DNA"/>
</dbReference>
<organism evidence="2 3">
    <name type="scientific">Lentinula raphanica</name>
    <dbReference type="NCBI Taxonomy" id="153919"/>
    <lineage>
        <taxon>Eukaryota</taxon>
        <taxon>Fungi</taxon>
        <taxon>Dikarya</taxon>
        <taxon>Basidiomycota</taxon>
        <taxon>Agaricomycotina</taxon>
        <taxon>Agaricomycetes</taxon>
        <taxon>Agaricomycetidae</taxon>
        <taxon>Agaricales</taxon>
        <taxon>Marasmiineae</taxon>
        <taxon>Omphalotaceae</taxon>
        <taxon>Lentinula</taxon>
    </lineage>
</organism>
<evidence type="ECO:0000313" key="3">
    <source>
        <dbReference type="Proteomes" id="UP001163846"/>
    </source>
</evidence>
<evidence type="ECO:0000313" key="2">
    <source>
        <dbReference type="EMBL" id="KAJ3837322.1"/>
    </source>
</evidence>
<sequence>MHHEGCSDRLPRSNLVRQNSLAMIIFCVAGLINQLTKNEQDGPRRKELGTFQFYDGSPKLSKYHKEGIIIHVLLINPIVLGKIRNGLSRDFGNPKGVAFAIGLDDAGNRKDPGIQKANEEEEEESHSNIGTPRNDFGLGRQCRARFCVLNAAGNFEDMKDEKNEKNEKDRRYEG</sequence>
<accession>A0AA38P6N6</accession>
<gene>
    <name evidence="2" type="ORF">F5878DRAFT_642855</name>
</gene>
<evidence type="ECO:0000256" key="1">
    <source>
        <dbReference type="SAM" id="MobiDB-lite"/>
    </source>
</evidence>
<feature type="region of interest" description="Disordered" evidence="1">
    <location>
        <begin position="109"/>
        <end position="134"/>
    </location>
</feature>
<keyword evidence="3" id="KW-1185">Reference proteome</keyword>
<proteinExistence type="predicted"/>
<dbReference type="AlphaFoldDB" id="A0AA38P6N6"/>
<reference evidence="2" key="1">
    <citation type="submission" date="2022-08" db="EMBL/GenBank/DDBJ databases">
        <authorList>
            <consortium name="DOE Joint Genome Institute"/>
            <person name="Min B."/>
            <person name="Riley R."/>
            <person name="Sierra-Patev S."/>
            <person name="Naranjo-Ortiz M."/>
            <person name="Looney B."/>
            <person name="Konkel Z."/>
            <person name="Slot J.C."/>
            <person name="Sakamoto Y."/>
            <person name="Steenwyk J.L."/>
            <person name="Rokas A."/>
            <person name="Carro J."/>
            <person name="Camarero S."/>
            <person name="Ferreira P."/>
            <person name="Molpeceres G."/>
            <person name="Ruiz-Duenas F.J."/>
            <person name="Serrano A."/>
            <person name="Henrissat B."/>
            <person name="Drula E."/>
            <person name="Hughes K.W."/>
            <person name="Mata J.L."/>
            <person name="Ishikawa N.K."/>
            <person name="Vargas-Isla R."/>
            <person name="Ushijima S."/>
            <person name="Smith C.A."/>
            <person name="Ahrendt S."/>
            <person name="Andreopoulos W."/>
            <person name="He G."/>
            <person name="Labutti K."/>
            <person name="Lipzen A."/>
            <person name="Ng V."/>
            <person name="Sandor L."/>
            <person name="Barry K."/>
            <person name="Martinez A.T."/>
            <person name="Xiao Y."/>
            <person name="Gibbons J.G."/>
            <person name="Terashima K."/>
            <person name="Hibbett D.S."/>
            <person name="Grigoriev I.V."/>
        </authorList>
    </citation>
    <scope>NUCLEOTIDE SEQUENCE</scope>
    <source>
        <strain evidence="2">TFB9207</strain>
    </source>
</reference>
<protein>
    <submittedName>
        <fullName evidence="2">Uncharacterized protein</fullName>
    </submittedName>
</protein>
<dbReference type="Proteomes" id="UP001163846">
    <property type="component" value="Unassembled WGS sequence"/>
</dbReference>
<comment type="caution">
    <text evidence="2">The sequence shown here is derived from an EMBL/GenBank/DDBJ whole genome shotgun (WGS) entry which is preliminary data.</text>
</comment>